<evidence type="ECO:0000313" key="2">
    <source>
        <dbReference type="WBParaSite" id="ALUE_0001422701-mRNA-1"/>
    </source>
</evidence>
<name>A0A0M3I9R1_ASCLU</name>
<sequence>MPIEMIAQCLFHEDSEVIVITYLLTQVVSVLLRQQFKRSGNQWADAYSRVSPLRRSTSVFCRTQQTCSIFFIRIRKGRCQHAALVVTDLNMFLHVAYRCYRNIPCRVYKMHPSIVRALMHICAIRNKKRGPSYPTGDILQRGMCCHQRVSKFNSTIPESQDERLLTMSVSVPFCFPYINFESEFRNNGEHRGD</sequence>
<dbReference type="WBParaSite" id="ALUE_0001422701-mRNA-1">
    <property type="protein sequence ID" value="ALUE_0001422701-mRNA-1"/>
    <property type="gene ID" value="ALUE_0001422701"/>
</dbReference>
<organism evidence="1 2">
    <name type="scientific">Ascaris lumbricoides</name>
    <name type="common">Giant roundworm</name>
    <dbReference type="NCBI Taxonomy" id="6252"/>
    <lineage>
        <taxon>Eukaryota</taxon>
        <taxon>Metazoa</taxon>
        <taxon>Ecdysozoa</taxon>
        <taxon>Nematoda</taxon>
        <taxon>Chromadorea</taxon>
        <taxon>Rhabditida</taxon>
        <taxon>Spirurina</taxon>
        <taxon>Ascaridomorpha</taxon>
        <taxon>Ascaridoidea</taxon>
        <taxon>Ascarididae</taxon>
        <taxon>Ascaris</taxon>
    </lineage>
</organism>
<proteinExistence type="predicted"/>
<evidence type="ECO:0000313" key="1">
    <source>
        <dbReference type="Proteomes" id="UP000036681"/>
    </source>
</evidence>
<reference evidence="2" key="1">
    <citation type="submission" date="2017-02" db="UniProtKB">
        <authorList>
            <consortium name="WormBaseParasite"/>
        </authorList>
    </citation>
    <scope>IDENTIFICATION</scope>
</reference>
<accession>A0A0M3I9R1</accession>
<keyword evidence="1" id="KW-1185">Reference proteome</keyword>
<protein>
    <submittedName>
        <fullName evidence="2">SWIM-type domain-containing protein</fullName>
    </submittedName>
</protein>
<dbReference type="AlphaFoldDB" id="A0A0M3I9R1"/>
<dbReference type="Proteomes" id="UP000036681">
    <property type="component" value="Unplaced"/>
</dbReference>